<comment type="caution">
    <text evidence="4">The sequence shown here is derived from an EMBL/GenBank/DDBJ whole genome shotgun (WGS) entry which is preliminary data.</text>
</comment>
<sequence length="427" mass="46812">MTTDQSDFGRYVRRQANRGNLVVQPRMGFAEPAAMRAGLLATRHADATTAGTITLDAHTRVGRLDLAEQALREGIPLNGYPLVTHPVDVTRWVASVSDQDFPIQVRHGTALPLGVFEVLRAIPLGATEGGPVSYCLPYGRTPLRESITSWAKCCDGLAELRSQQMEPHLETFGGCMLGQLCPPGQLVAIAILEGLFFVQHGLRSISLSYAQQTNLEQDCEAVAALRRLCRELLPAVDWHVVIYAYMGVYPRTAAGGARVLEQAVALAVYTGAERLIVKTTVEAQRIPSVQENISALEQAAAFAEVLPPSGVPLESDSQTYAEAAAIVRAVLDLDDDLGIALRIAFGKGLLDLPFSLHPDNNGATRSRIDRDGWLRWEDTGSLPLRGSVWRVKPRPRSAARLLEELTYVQRKFDYESEIRHNSRGDRV</sequence>
<dbReference type="Gene3D" id="3.20.20.240">
    <property type="entry name" value="Methylmalonyl-CoA mutase"/>
    <property type="match status" value="1"/>
</dbReference>
<dbReference type="EMBL" id="VJZA01000010">
    <property type="protein sequence ID" value="TVT23717.1"/>
    <property type="molecule type" value="Genomic_DNA"/>
</dbReference>
<dbReference type="GO" id="GO:0050097">
    <property type="term" value="F:methylaspartate mutase activity"/>
    <property type="evidence" value="ECO:0007669"/>
    <property type="project" value="InterPro"/>
</dbReference>
<proteinExistence type="predicted"/>
<evidence type="ECO:0000256" key="1">
    <source>
        <dbReference type="ARBA" id="ARBA00022628"/>
    </source>
</evidence>
<protein>
    <submittedName>
        <fullName evidence="4">Methylaspartate mutase</fullName>
    </submittedName>
</protein>
<dbReference type="AlphaFoldDB" id="A0A558AHI9"/>
<dbReference type="Pfam" id="PF06368">
    <property type="entry name" value="Met_asp_mut_E"/>
    <property type="match status" value="1"/>
</dbReference>
<gene>
    <name evidence="4" type="ORF">FNH06_09025</name>
</gene>
<keyword evidence="2" id="KW-0413">Isomerase</keyword>
<dbReference type="PIRSF" id="PIRSF001495">
    <property type="entry name" value="Met_asp_mut_epsi"/>
    <property type="match status" value="1"/>
</dbReference>
<reference evidence="4 5" key="1">
    <citation type="submission" date="2019-07" db="EMBL/GenBank/DDBJ databases">
        <title>New species of Amycolatopsis and Streptomyces.</title>
        <authorList>
            <person name="Duangmal K."/>
            <person name="Teo W.F.A."/>
            <person name="Lipun K."/>
        </authorList>
    </citation>
    <scope>NUCLEOTIDE SEQUENCE [LARGE SCALE GENOMIC DNA]</scope>
    <source>
        <strain evidence="4 5">JCM 30562</strain>
    </source>
</reference>
<evidence type="ECO:0000256" key="2">
    <source>
        <dbReference type="ARBA" id="ARBA00023235"/>
    </source>
</evidence>
<evidence type="ECO:0000313" key="5">
    <source>
        <dbReference type="Proteomes" id="UP000318578"/>
    </source>
</evidence>
<keyword evidence="5" id="KW-1185">Reference proteome</keyword>
<dbReference type="InterPro" id="IPR006396">
    <property type="entry name" value="Glu_mut_E"/>
</dbReference>
<dbReference type="SUPFAM" id="SSF51703">
    <property type="entry name" value="Cobalamin (vitamin B12)-dependent enzymes"/>
    <property type="match status" value="1"/>
</dbReference>
<evidence type="ECO:0000256" key="3">
    <source>
        <dbReference type="ARBA" id="ARBA00023285"/>
    </source>
</evidence>
<name>A0A558AHI9_9PSEU</name>
<dbReference type="InterPro" id="IPR016176">
    <property type="entry name" value="Cbl-dep_enz_cat"/>
</dbReference>
<organism evidence="4 5">
    <name type="scientific">Amycolatopsis acidiphila</name>
    <dbReference type="NCBI Taxonomy" id="715473"/>
    <lineage>
        <taxon>Bacteria</taxon>
        <taxon>Bacillati</taxon>
        <taxon>Actinomycetota</taxon>
        <taxon>Actinomycetes</taxon>
        <taxon>Pseudonocardiales</taxon>
        <taxon>Pseudonocardiaceae</taxon>
        <taxon>Amycolatopsis</taxon>
    </lineage>
</organism>
<dbReference type="OrthoDB" id="5332339at2"/>
<keyword evidence="3" id="KW-0170">Cobalt</keyword>
<dbReference type="GO" id="GO:0019670">
    <property type="term" value="P:anaerobic L-glutamate catabolic process"/>
    <property type="evidence" value="ECO:0007669"/>
    <property type="project" value="InterPro"/>
</dbReference>
<accession>A0A558AHI9</accession>
<keyword evidence="1" id="KW-0846">Cobalamin</keyword>
<dbReference type="Proteomes" id="UP000318578">
    <property type="component" value="Unassembled WGS sequence"/>
</dbReference>
<dbReference type="GO" id="GO:0031419">
    <property type="term" value="F:cobalamin binding"/>
    <property type="evidence" value="ECO:0007669"/>
    <property type="project" value="UniProtKB-KW"/>
</dbReference>
<evidence type="ECO:0000313" key="4">
    <source>
        <dbReference type="EMBL" id="TVT23717.1"/>
    </source>
</evidence>